<protein>
    <recommendedName>
        <fullName evidence="4 13">Tetraacyldisaccharide 4'-kinase</fullName>
        <ecNumber evidence="3 13">2.7.1.130</ecNumber>
    </recommendedName>
    <alternativeName>
        <fullName evidence="12 13">Lipid A 4'-kinase</fullName>
    </alternativeName>
</protein>
<name>A0A916J4L6_9PROT</name>
<dbReference type="HAMAP" id="MF_00409">
    <property type="entry name" value="LpxK"/>
    <property type="match status" value="1"/>
</dbReference>
<keyword evidence="10 13" id="KW-0067">ATP-binding</keyword>
<evidence type="ECO:0000256" key="4">
    <source>
        <dbReference type="ARBA" id="ARBA00016436"/>
    </source>
</evidence>
<dbReference type="Proteomes" id="UP000742786">
    <property type="component" value="Unassembled WGS sequence"/>
</dbReference>
<dbReference type="PANTHER" id="PTHR42724">
    <property type="entry name" value="TETRAACYLDISACCHARIDE 4'-KINASE"/>
    <property type="match status" value="1"/>
</dbReference>
<keyword evidence="8 13" id="KW-0547">Nucleotide-binding</keyword>
<dbReference type="GO" id="GO:0005886">
    <property type="term" value="C:plasma membrane"/>
    <property type="evidence" value="ECO:0007669"/>
    <property type="project" value="TreeGrafter"/>
</dbReference>
<evidence type="ECO:0000256" key="12">
    <source>
        <dbReference type="ARBA" id="ARBA00029757"/>
    </source>
</evidence>
<comment type="function">
    <text evidence="1 13">Transfers the gamma-phosphate of ATP to the 4'-position of a tetraacyldisaccharide 1-phosphate intermediate (termed DS-1-P) to form tetraacyldisaccharide 1,4'-bis-phosphate (lipid IVA).</text>
</comment>
<comment type="caution">
    <text evidence="14">The sequence shown here is derived from an EMBL/GenBank/DDBJ whole genome shotgun (WGS) entry which is preliminary data.</text>
</comment>
<keyword evidence="9 13" id="KW-0418">Kinase</keyword>
<keyword evidence="15" id="KW-1185">Reference proteome</keyword>
<keyword evidence="5 13" id="KW-0444">Lipid biosynthesis</keyword>
<comment type="pathway">
    <text evidence="2 13">Glycolipid biosynthesis; lipid IV(A) biosynthesis; lipid IV(A) from (3R)-3-hydroxytetradecanoyl-[acyl-carrier-protein] and UDP-N-acetyl-alpha-D-glucosamine: step 6/6.</text>
</comment>
<evidence type="ECO:0000256" key="6">
    <source>
        <dbReference type="ARBA" id="ARBA00022556"/>
    </source>
</evidence>
<dbReference type="GO" id="GO:0009244">
    <property type="term" value="P:lipopolysaccharide core region biosynthetic process"/>
    <property type="evidence" value="ECO:0007669"/>
    <property type="project" value="TreeGrafter"/>
</dbReference>
<evidence type="ECO:0000256" key="8">
    <source>
        <dbReference type="ARBA" id="ARBA00022741"/>
    </source>
</evidence>
<accession>A0A916J4L6</accession>
<proteinExistence type="inferred from homology"/>
<keyword evidence="7 13" id="KW-0808">Transferase</keyword>
<dbReference type="EC" id="2.7.1.130" evidence="3 13"/>
<gene>
    <name evidence="13 14" type="primary">lpxK</name>
    <name evidence="14" type="ORF">GTOL_11745</name>
</gene>
<comment type="similarity">
    <text evidence="13">Belongs to the LpxK family.</text>
</comment>
<evidence type="ECO:0000256" key="11">
    <source>
        <dbReference type="ARBA" id="ARBA00023098"/>
    </source>
</evidence>
<organism evidence="14 15">
    <name type="scientific">Georgfuchsia toluolica</name>
    <dbReference type="NCBI Taxonomy" id="424218"/>
    <lineage>
        <taxon>Bacteria</taxon>
        <taxon>Pseudomonadati</taxon>
        <taxon>Pseudomonadota</taxon>
        <taxon>Betaproteobacteria</taxon>
        <taxon>Nitrosomonadales</taxon>
        <taxon>Sterolibacteriaceae</taxon>
        <taxon>Georgfuchsia</taxon>
    </lineage>
</organism>
<dbReference type="GO" id="GO:0005524">
    <property type="term" value="F:ATP binding"/>
    <property type="evidence" value="ECO:0007669"/>
    <property type="project" value="UniProtKB-UniRule"/>
</dbReference>
<comment type="catalytic activity">
    <reaction evidence="13">
        <text>a lipid A disaccharide + ATP = a lipid IVA + ADP + H(+)</text>
        <dbReference type="Rhea" id="RHEA:67840"/>
        <dbReference type="ChEBI" id="CHEBI:15378"/>
        <dbReference type="ChEBI" id="CHEBI:30616"/>
        <dbReference type="ChEBI" id="CHEBI:176343"/>
        <dbReference type="ChEBI" id="CHEBI:176425"/>
        <dbReference type="ChEBI" id="CHEBI:456216"/>
        <dbReference type="EC" id="2.7.1.130"/>
    </reaction>
</comment>
<dbReference type="GO" id="GO:0009029">
    <property type="term" value="F:lipid-A 4'-kinase activity"/>
    <property type="evidence" value="ECO:0007669"/>
    <property type="project" value="UniProtKB-UniRule"/>
</dbReference>
<evidence type="ECO:0000313" key="15">
    <source>
        <dbReference type="Proteomes" id="UP000742786"/>
    </source>
</evidence>
<dbReference type="GO" id="GO:0009245">
    <property type="term" value="P:lipid A biosynthetic process"/>
    <property type="evidence" value="ECO:0007669"/>
    <property type="project" value="UniProtKB-UniRule"/>
</dbReference>
<dbReference type="SUPFAM" id="SSF52540">
    <property type="entry name" value="P-loop containing nucleoside triphosphate hydrolases"/>
    <property type="match status" value="1"/>
</dbReference>
<sequence length="337" mass="36642">MRPSRAGAEAFLHRIWLQRGIAALLLPFAWLFFLLSGARRALYRFGIFSSRRLPVPVVVIGNISVGGAGKTPLILHLAQCLTAMGCRPGIVSRGYGAGAVDAREVYVDSAVDDAGDEALLLKRRSGVPVFVGHDRAAAAHALLVAYPQCQLILCDDGLQHYALQRDLEIAVIDRRGFMNGWLLPAGPLREPPSRLGEVDACVLNEASLAIAADVPVFRMSLVGTHFTLLGDATRQCDVAALRNLRLHAFAGIGEPQRFFDHLSRLGLSFVPHVFSDHHRYCAEDFGVEADAILTTEKDAVKCLNLTQLPIWVLPVDAVLEPDLARFVLEKINGCAPA</sequence>
<dbReference type="NCBIfam" id="TIGR00682">
    <property type="entry name" value="lpxK"/>
    <property type="match status" value="1"/>
</dbReference>
<evidence type="ECO:0000256" key="2">
    <source>
        <dbReference type="ARBA" id="ARBA00004870"/>
    </source>
</evidence>
<dbReference type="EMBL" id="CAJQUM010000001">
    <property type="protein sequence ID" value="CAG4883862.1"/>
    <property type="molecule type" value="Genomic_DNA"/>
</dbReference>
<keyword evidence="6 13" id="KW-0441">Lipid A biosynthesis</keyword>
<keyword evidence="11 13" id="KW-0443">Lipid metabolism</keyword>
<evidence type="ECO:0000256" key="13">
    <source>
        <dbReference type="HAMAP-Rule" id="MF_00409"/>
    </source>
</evidence>
<evidence type="ECO:0000256" key="7">
    <source>
        <dbReference type="ARBA" id="ARBA00022679"/>
    </source>
</evidence>
<dbReference type="PANTHER" id="PTHR42724:SF1">
    <property type="entry name" value="TETRAACYLDISACCHARIDE 4'-KINASE, MITOCHONDRIAL-RELATED"/>
    <property type="match status" value="1"/>
</dbReference>
<dbReference type="InterPro" id="IPR003758">
    <property type="entry name" value="LpxK"/>
</dbReference>
<dbReference type="InterPro" id="IPR027417">
    <property type="entry name" value="P-loop_NTPase"/>
</dbReference>
<evidence type="ECO:0000256" key="10">
    <source>
        <dbReference type="ARBA" id="ARBA00022840"/>
    </source>
</evidence>
<dbReference type="AlphaFoldDB" id="A0A916J4L6"/>
<evidence type="ECO:0000256" key="5">
    <source>
        <dbReference type="ARBA" id="ARBA00022516"/>
    </source>
</evidence>
<dbReference type="RefSeq" id="WP_246590923.1">
    <property type="nucleotide sequence ID" value="NZ_CAJQUM010000001.1"/>
</dbReference>
<evidence type="ECO:0000256" key="1">
    <source>
        <dbReference type="ARBA" id="ARBA00002274"/>
    </source>
</evidence>
<feature type="binding site" evidence="13">
    <location>
        <begin position="64"/>
        <end position="71"/>
    </location>
    <ligand>
        <name>ATP</name>
        <dbReference type="ChEBI" id="CHEBI:30616"/>
    </ligand>
</feature>
<dbReference type="Pfam" id="PF02606">
    <property type="entry name" value="LpxK"/>
    <property type="match status" value="1"/>
</dbReference>
<evidence type="ECO:0000256" key="9">
    <source>
        <dbReference type="ARBA" id="ARBA00022777"/>
    </source>
</evidence>
<evidence type="ECO:0000256" key="3">
    <source>
        <dbReference type="ARBA" id="ARBA00012071"/>
    </source>
</evidence>
<reference evidence="14" key="1">
    <citation type="submission" date="2021-04" db="EMBL/GenBank/DDBJ databases">
        <authorList>
            <person name="Hornung B."/>
        </authorList>
    </citation>
    <scope>NUCLEOTIDE SEQUENCE</scope>
    <source>
        <strain evidence="14">G5G6</strain>
    </source>
</reference>
<evidence type="ECO:0000313" key="14">
    <source>
        <dbReference type="EMBL" id="CAG4883862.1"/>
    </source>
</evidence>